<dbReference type="InterPro" id="IPR043151">
    <property type="entry name" value="BAH_sf"/>
</dbReference>
<dbReference type="SMART" id="SM00439">
    <property type="entry name" value="BAH"/>
    <property type="match status" value="1"/>
</dbReference>
<dbReference type="Gene3D" id="3.90.120.10">
    <property type="entry name" value="DNA Methylase, subunit A, domain 2"/>
    <property type="match status" value="1"/>
</dbReference>
<dbReference type="SUPFAM" id="SSF53335">
    <property type="entry name" value="S-adenosyl-L-methionine-dependent methyltransferases"/>
    <property type="match status" value="1"/>
</dbReference>
<dbReference type="InterPro" id="IPR050390">
    <property type="entry name" value="C5-Methyltransferase"/>
</dbReference>
<keyword evidence="14" id="KW-1185">Reference proteome</keyword>
<dbReference type="PANTHER" id="PTHR10629">
    <property type="entry name" value="CYTOSINE-SPECIFIC METHYLTRANSFERASE"/>
    <property type="match status" value="1"/>
</dbReference>
<evidence type="ECO:0000313" key="13">
    <source>
        <dbReference type="EMBL" id="KAJ3488334.1"/>
    </source>
</evidence>
<dbReference type="Pfam" id="PF00145">
    <property type="entry name" value="DNA_methylase"/>
    <property type="match status" value="1"/>
</dbReference>
<evidence type="ECO:0000256" key="8">
    <source>
        <dbReference type="ARBA" id="ARBA00023242"/>
    </source>
</evidence>
<feature type="domain" description="BAH" evidence="12">
    <location>
        <begin position="459"/>
        <end position="566"/>
    </location>
</feature>
<gene>
    <name evidence="13" type="ORF">NLI96_g2920</name>
</gene>
<feature type="compositionally biased region" description="Basic and acidic residues" evidence="11">
    <location>
        <begin position="116"/>
        <end position="131"/>
    </location>
</feature>
<evidence type="ECO:0000256" key="11">
    <source>
        <dbReference type="SAM" id="MobiDB-lite"/>
    </source>
</evidence>
<dbReference type="InterPro" id="IPR001525">
    <property type="entry name" value="C5_MeTfrase"/>
</dbReference>
<dbReference type="AlphaFoldDB" id="A0AAD5VCH5"/>
<name>A0AAD5VCH5_9APHY</name>
<dbReference type="GO" id="GO:0005634">
    <property type="term" value="C:nucleus"/>
    <property type="evidence" value="ECO:0007669"/>
    <property type="project" value="UniProtKB-SubCell"/>
</dbReference>
<sequence>MARKRPTAFEVSYPDETPPGSTSLADRELKSRNNTSASSVARGLSSSTQSSRTASTTSRGGSTATLGSSRRTTATLSTPGPSSSSSTYRSDSTATMRTARPSASSHRSHSTASGKRKIDDNSGHDTATSRDKRMRAPQPVPRYDPHPDDLKEGENTTILGEDPNEAPDPSDDYKPIRLLQDFVIFDPGRQREYISLSSLHEGLELGPNRRCEAAGFVAPVFVNDEDAAQDDDVDEDERSQRIHTTAVLDWSLDYKVLSDPLYIETSHAWYILKTPAQEYKSIFDRFYRPHRVAQVVISVAFEDRSCGYDTFLRNYARKYDDFLGMVLDEGLVQSCKSTILEAIDTIEGGERLKQVPMIRRIIGVTPAMPGRRHRQVMRPPPTSRRRFGGCIDLEVISPENQNRTHVTPLLDQLASGLFREHLEVIGAAPILPDKTAVQNRQRELRTRLAGEYRNREVPERIQNGEEVPEDHTIADHFWFAKIIHINQKTKMFHVQWFEHATKTILQEISDPQQLFLTELCDDIEISLAVDKADVHWGTPPEGGLKPLRFFCNMMYSDKDASFTKIEEFRHITESMPPNNCSCCLKSDQQTQESALSELNNGFAFRGFTYHIDDYVMFKASEGPCHIGQISQLTFATVARGSNIVSVVMLGRISDIIDQCPEGIIKDERHLFFTDEERKVPIDLLIRKCFVTHETESNQGSFKSYLTYSPYHFFVKYHFPSLEDTSWEQHTRLRRDNVLICKSCLIEEEERMKRMDDFLNPRRIKKLRALDPFGGIGAFGLAMEETSPLEVTHAIEIAPSAARTYKQNSPNTIVYNQCANIVLKYAVKTHAGLNPVVPTSIRPGSSEPLPPPPSPGSIDCIIAGFPCQPHSTLNMFKKVDEKKSHLILNLLSWVDFLRPRYCFFENVRGFLLYNLNAVQDTKYRVRGGVEKGGINYQVRIGLLQAAHYGTPQTRVRFFLIAAQNQYKLPSFPTPIYDFPQKDSMEFKFQTLGESIAPIRTAPGMAPFRHITIEDAIGDLRRFDWKNPKRPNAPERMIENPAGIGPPISVPAFDCDSAESPLCGSNKPEYRDKPRTRFQVKCRALQRAVNDLQHYTRALDRKAVERVVNIPLVPKADYRSLRPDLWQWFFSNPSSSVARHGFRPGLFGRLDKNSWFRTTVTRVDPTAKQSWILHPYCHRIYSVRELARSQGFPDHFRFHSENGDIQIIHRQIGNAVAWQVANALGRELRDTLFEEWLRSMEEAIIVD</sequence>
<evidence type="ECO:0000256" key="10">
    <source>
        <dbReference type="PROSITE-ProRule" id="PRU01016"/>
    </source>
</evidence>
<feature type="active site" evidence="9 10">
    <location>
        <position position="866"/>
    </location>
</feature>
<evidence type="ECO:0000256" key="6">
    <source>
        <dbReference type="ARBA" id="ARBA00022737"/>
    </source>
</evidence>
<dbReference type="PROSITE" id="PS51679">
    <property type="entry name" value="SAM_MT_C5"/>
    <property type="match status" value="1"/>
</dbReference>
<organism evidence="13 14">
    <name type="scientific">Meripilus lineatus</name>
    <dbReference type="NCBI Taxonomy" id="2056292"/>
    <lineage>
        <taxon>Eukaryota</taxon>
        <taxon>Fungi</taxon>
        <taxon>Dikarya</taxon>
        <taxon>Basidiomycota</taxon>
        <taxon>Agaricomycotina</taxon>
        <taxon>Agaricomycetes</taxon>
        <taxon>Polyporales</taxon>
        <taxon>Meripilaceae</taxon>
        <taxon>Meripilus</taxon>
    </lineage>
</organism>
<dbReference type="Pfam" id="PF12047">
    <property type="entry name" value="DNMT1-RFD"/>
    <property type="match status" value="1"/>
</dbReference>
<proteinExistence type="inferred from homology"/>
<comment type="subcellular location">
    <subcellularLocation>
        <location evidence="1">Nucleus</location>
    </subcellularLocation>
</comment>
<evidence type="ECO:0000256" key="7">
    <source>
        <dbReference type="ARBA" id="ARBA00023125"/>
    </source>
</evidence>
<dbReference type="GO" id="GO:0032259">
    <property type="term" value="P:methylation"/>
    <property type="evidence" value="ECO:0007669"/>
    <property type="project" value="UniProtKB-KW"/>
</dbReference>
<evidence type="ECO:0000256" key="4">
    <source>
        <dbReference type="ARBA" id="ARBA00022679"/>
    </source>
</evidence>
<keyword evidence="5 10" id="KW-0949">S-adenosyl-L-methionine</keyword>
<keyword evidence="4 10" id="KW-0808">Transferase</keyword>
<dbReference type="GO" id="GO:0044027">
    <property type="term" value="P:negative regulation of gene expression via chromosomal CpG island methylation"/>
    <property type="evidence" value="ECO:0007669"/>
    <property type="project" value="TreeGrafter"/>
</dbReference>
<dbReference type="InterPro" id="IPR022702">
    <property type="entry name" value="Cytosine_MeTrfase1_RFD"/>
</dbReference>
<dbReference type="GO" id="GO:0003677">
    <property type="term" value="F:DNA binding"/>
    <property type="evidence" value="ECO:0007669"/>
    <property type="project" value="UniProtKB-KW"/>
</dbReference>
<feature type="compositionally biased region" description="Basic and acidic residues" evidence="11">
    <location>
        <begin position="143"/>
        <end position="154"/>
    </location>
</feature>
<dbReference type="GO" id="GO:0006346">
    <property type="term" value="P:DNA methylation-dependent constitutive heterochromatin formation"/>
    <property type="evidence" value="ECO:0007669"/>
    <property type="project" value="InterPro"/>
</dbReference>
<comment type="similarity">
    <text evidence="10">Belongs to the class I-like SAM-binding methyltransferase superfamily. C5-methyltransferase family.</text>
</comment>
<dbReference type="EC" id="2.1.1.37" evidence="2"/>
<evidence type="ECO:0000256" key="3">
    <source>
        <dbReference type="ARBA" id="ARBA00022603"/>
    </source>
</evidence>
<dbReference type="PRINTS" id="PR00105">
    <property type="entry name" value="C5METTRFRASE"/>
</dbReference>
<keyword evidence="8" id="KW-0539">Nucleus</keyword>
<feature type="compositionally biased region" description="Low complexity" evidence="11">
    <location>
        <begin position="36"/>
        <end position="113"/>
    </location>
</feature>
<feature type="region of interest" description="Disordered" evidence="11">
    <location>
        <begin position="1"/>
        <end position="173"/>
    </location>
</feature>
<accession>A0AAD5VCH5</accession>
<protein>
    <recommendedName>
        <fullName evidence="2">DNA (cytosine-5-)-methyltransferase</fullName>
        <ecNumber evidence="2">2.1.1.37</ecNumber>
    </recommendedName>
</protein>
<keyword evidence="3 10" id="KW-0489">Methyltransferase</keyword>
<feature type="domain" description="BAH" evidence="12">
    <location>
        <begin position="607"/>
        <end position="729"/>
    </location>
</feature>
<keyword evidence="7" id="KW-0238">DNA-binding</keyword>
<evidence type="ECO:0000313" key="14">
    <source>
        <dbReference type="Proteomes" id="UP001212997"/>
    </source>
</evidence>
<evidence type="ECO:0000256" key="1">
    <source>
        <dbReference type="ARBA" id="ARBA00004123"/>
    </source>
</evidence>
<comment type="caution">
    <text evidence="13">The sequence shown here is derived from an EMBL/GenBank/DDBJ whole genome shotgun (WGS) entry which is preliminary data.</text>
</comment>
<dbReference type="PANTHER" id="PTHR10629:SF52">
    <property type="entry name" value="DNA (CYTOSINE-5)-METHYLTRANSFERASE 1"/>
    <property type="match status" value="1"/>
</dbReference>
<evidence type="ECO:0000256" key="2">
    <source>
        <dbReference type="ARBA" id="ARBA00011975"/>
    </source>
</evidence>
<evidence type="ECO:0000256" key="9">
    <source>
        <dbReference type="PIRSR" id="PIRSR037404-1"/>
    </source>
</evidence>
<evidence type="ECO:0000259" key="12">
    <source>
        <dbReference type="PROSITE" id="PS51038"/>
    </source>
</evidence>
<evidence type="ECO:0000256" key="5">
    <source>
        <dbReference type="ARBA" id="ARBA00022691"/>
    </source>
</evidence>
<reference evidence="13" key="1">
    <citation type="submission" date="2022-07" db="EMBL/GenBank/DDBJ databases">
        <title>Genome Sequence of Physisporinus lineatus.</title>
        <authorList>
            <person name="Buettner E."/>
        </authorList>
    </citation>
    <scope>NUCLEOTIDE SEQUENCE</scope>
    <source>
        <strain evidence="13">VT162</strain>
    </source>
</reference>
<dbReference type="Proteomes" id="UP001212997">
    <property type="component" value="Unassembled WGS sequence"/>
</dbReference>
<dbReference type="Gene3D" id="2.30.30.490">
    <property type="match status" value="2"/>
</dbReference>
<dbReference type="InterPro" id="IPR029063">
    <property type="entry name" value="SAM-dependent_MTases_sf"/>
</dbReference>
<dbReference type="GO" id="GO:0003886">
    <property type="term" value="F:DNA (cytosine-5-)-methyltransferase activity"/>
    <property type="evidence" value="ECO:0007669"/>
    <property type="project" value="UniProtKB-EC"/>
</dbReference>
<dbReference type="Gene3D" id="3.40.50.150">
    <property type="entry name" value="Vaccinia Virus protein VP39"/>
    <property type="match status" value="1"/>
</dbReference>
<dbReference type="GO" id="GO:0003682">
    <property type="term" value="F:chromatin binding"/>
    <property type="evidence" value="ECO:0007669"/>
    <property type="project" value="InterPro"/>
</dbReference>
<dbReference type="PROSITE" id="PS51038">
    <property type="entry name" value="BAH"/>
    <property type="match status" value="2"/>
</dbReference>
<keyword evidence="6" id="KW-0677">Repeat</keyword>
<dbReference type="InterPro" id="IPR001025">
    <property type="entry name" value="BAH_dom"/>
</dbReference>
<dbReference type="EMBL" id="JANAWD010000069">
    <property type="protein sequence ID" value="KAJ3488334.1"/>
    <property type="molecule type" value="Genomic_DNA"/>
</dbReference>